<dbReference type="EMBL" id="SMSJ01000009">
    <property type="protein sequence ID" value="TDH62703.1"/>
    <property type="molecule type" value="Genomic_DNA"/>
</dbReference>
<dbReference type="OrthoDB" id="9790023at2"/>
<dbReference type="InterPro" id="IPR003737">
    <property type="entry name" value="GlcNAc_PI_deacetylase-related"/>
</dbReference>
<dbReference type="InterPro" id="IPR024078">
    <property type="entry name" value="LmbE-like_dom_sf"/>
</dbReference>
<reference evidence="1 2" key="1">
    <citation type="journal article" date="2016" name="J. Microbiol.">
        <title>Dankookia rubra gen. nov., sp. nov., an alphaproteobacterium isolated from sediment of a shallow stream.</title>
        <authorList>
            <person name="Kim W.H."/>
            <person name="Kim D.H."/>
            <person name="Kang K."/>
            <person name="Ahn T.Y."/>
        </authorList>
    </citation>
    <scope>NUCLEOTIDE SEQUENCE [LARGE SCALE GENOMIC DNA]</scope>
    <source>
        <strain evidence="1 2">JCM30602</strain>
    </source>
</reference>
<dbReference type="PANTHER" id="PTHR12993">
    <property type="entry name" value="N-ACETYLGLUCOSAMINYL-PHOSPHATIDYLINOSITOL DE-N-ACETYLASE-RELATED"/>
    <property type="match status" value="1"/>
</dbReference>
<proteinExistence type="predicted"/>
<accession>A0A4R5QI79</accession>
<dbReference type="GO" id="GO:0016811">
    <property type="term" value="F:hydrolase activity, acting on carbon-nitrogen (but not peptide) bonds, in linear amides"/>
    <property type="evidence" value="ECO:0007669"/>
    <property type="project" value="TreeGrafter"/>
</dbReference>
<sequence>MSEAGVPAGTWLRAAERDLPLVDDVVALLGPDGGALVVAPHPDDESLGCGGLLAACAAAGRPARVVVVSDGAGSHPRSRAWPRDRLVAQRQAEARAAVAELGLDPARDIGFLGLSDTAVPMAGTAFDAAVAALRRAAGPVPGCVFAPWRHDPHRDHTASFAIAAAALPTWPPETRLFAYPVWGLAFAHPIPGFPLPPEPLLPMPPRGLRLDVARHLAAKRRAVMAHASQVSGLIEDDPGGFRLPEAALALAFRPFELFLEAEAG</sequence>
<dbReference type="Proteomes" id="UP000295096">
    <property type="component" value="Unassembled WGS sequence"/>
</dbReference>
<dbReference type="AlphaFoldDB" id="A0A4R5QI79"/>
<dbReference type="RefSeq" id="WP_133288436.1">
    <property type="nucleotide sequence ID" value="NZ_SMSJ01000009.1"/>
</dbReference>
<comment type="caution">
    <text evidence="1">The sequence shown here is derived from an EMBL/GenBank/DDBJ whole genome shotgun (WGS) entry which is preliminary data.</text>
</comment>
<gene>
    <name evidence="1" type="ORF">E2C06_09870</name>
</gene>
<dbReference type="Gene3D" id="3.40.50.10320">
    <property type="entry name" value="LmbE-like"/>
    <property type="match status" value="1"/>
</dbReference>
<dbReference type="PANTHER" id="PTHR12993:SF29">
    <property type="entry name" value="BLR3841 PROTEIN"/>
    <property type="match status" value="1"/>
</dbReference>
<dbReference type="SUPFAM" id="SSF102588">
    <property type="entry name" value="LmbE-like"/>
    <property type="match status" value="1"/>
</dbReference>
<dbReference type="Pfam" id="PF02585">
    <property type="entry name" value="PIG-L"/>
    <property type="match status" value="1"/>
</dbReference>
<evidence type="ECO:0000313" key="1">
    <source>
        <dbReference type="EMBL" id="TDH62703.1"/>
    </source>
</evidence>
<organism evidence="1 2">
    <name type="scientific">Dankookia rubra</name>
    <dbReference type="NCBI Taxonomy" id="1442381"/>
    <lineage>
        <taxon>Bacteria</taxon>
        <taxon>Pseudomonadati</taxon>
        <taxon>Pseudomonadota</taxon>
        <taxon>Alphaproteobacteria</taxon>
        <taxon>Acetobacterales</taxon>
        <taxon>Roseomonadaceae</taxon>
        <taxon>Dankookia</taxon>
    </lineage>
</organism>
<protein>
    <submittedName>
        <fullName evidence="1">PIG-L family deacetylase</fullName>
    </submittedName>
</protein>
<keyword evidence="2" id="KW-1185">Reference proteome</keyword>
<evidence type="ECO:0000313" key="2">
    <source>
        <dbReference type="Proteomes" id="UP000295096"/>
    </source>
</evidence>
<name>A0A4R5QI79_9PROT</name>